<dbReference type="AlphaFoldDB" id="A0A7W6GNU5"/>
<proteinExistence type="inferred from homology"/>
<accession>A0A7W6GNU5</accession>
<dbReference type="SUPFAM" id="SSF52402">
    <property type="entry name" value="Adenine nucleotide alpha hydrolases-like"/>
    <property type="match status" value="2"/>
</dbReference>
<sequence length="271" mass="29209">MKSILLHIHDDLGRESRMQAAFDLARATGAHIHCVQVTPVAAFVSADVFGGGYLLPNDIAFIREEEEKERRLVETRMAREGVSWDWEHVDGDVVSSLLAAGRLSDAIVVTLPESGRRHDNDPLPIVADLAVGGRAPVLAVPPSVGAVDFCGRAVVAWDGSQEAAMALRAALSLLARAEQVHLVTVEESGKHGFPSTEASAFLARHGIRSELHEWPQKNRTIGEALLAATGELAADYLVMGAFGHNRLREFIFGGVTAELLRGARIPLLLAH</sequence>
<dbReference type="Proteomes" id="UP000552757">
    <property type="component" value="Unassembled WGS sequence"/>
</dbReference>
<dbReference type="InterPro" id="IPR006016">
    <property type="entry name" value="UspA"/>
</dbReference>
<feature type="domain" description="UspA" evidence="2">
    <location>
        <begin position="152"/>
        <end position="270"/>
    </location>
</feature>
<evidence type="ECO:0000313" key="3">
    <source>
        <dbReference type="EMBL" id="MBB3981902.1"/>
    </source>
</evidence>
<dbReference type="PANTHER" id="PTHR46268:SF15">
    <property type="entry name" value="UNIVERSAL STRESS PROTEIN HP_0031"/>
    <property type="match status" value="1"/>
</dbReference>
<name>A0A7W6GNU5_9SPHN</name>
<dbReference type="EMBL" id="JACIEB010000003">
    <property type="protein sequence ID" value="MBB3981902.1"/>
    <property type="molecule type" value="Genomic_DNA"/>
</dbReference>
<dbReference type="Pfam" id="PF00582">
    <property type="entry name" value="Usp"/>
    <property type="match status" value="1"/>
</dbReference>
<gene>
    <name evidence="3" type="ORF">GGR44_001561</name>
</gene>
<dbReference type="PANTHER" id="PTHR46268">
    <property type="entry name" value="STRESS RESPONSE PROTEIN NHAX"/>
    <property type="match status" value="1"/>
</dbReference>
<dbReference type="Gene3D" id="3.40.50.12370">
    <property type="match status" value="1"/>
</dbReference>
<protein>
    <submittedName>
        <fullName evidence="3">Nucleotide-binding universal stress UspA family protein</fullName>
    </submittedName>
</protein>
<reference evidence="3 4" key="1">
    <citation type="submission" date="2020-08" db="EMBL/GenBank/DDBJ databases">
        <title>Genomic Encyclopedia of Type Strains, Phase IV (KMG-IV): sequencing the most valuable type-strain genomes for metagenomic binning, comparative biology and taxonomic classification.</title>
        <authorList>
            <person name="Goeker M."/>
        </authorList>
    </citation>
    <scope>NUCLEOTIDE SEQUENCE [LARGE SCALE GENOMIC DNA]</scope>
    <source>
        <strain evidence="3 4">DSM 29348</strain>
    </source>
</reference>
<evidence type="ECO:0000313" key="4">
    <source>
        <dbReference type="Proteomes" id="UP000552757"/>
    </source>
</evidence>
<dbReference type="InterPro" id="IPR006015">
    <property type="entry name" value="Universal_stress_UspA"/>
</dbReference>
<evidence type="ECO:0000259" key="2">
    <source>
        <dbReference type="Pfam" id="PF00582"/>
    </source>
</evidence>
<evidence type="ECO:0000256" key="1">
    <source>
        <dbReference type="ARBA" id="ARBA00008791"/>
    </source>
</evidence>
<comment type="caution">
    <text evidence="3">The sequence shown here is derived from an EMBL/GenBank/DDBJ whole genome shotgun (WGS) entry which is preliminary data.</text>
</comment>
<comment type="similarity">
    <text evidence="1">Belongs to the universal stress protein A family.</text>
</comment>
<organism evidence="3 4">
    <name type="scientific">Sphingobium fontiphilum</name>
    <dbReference type="NCBI Taxonomy" id="944425"/>
    <lineage>
        <taxon>Bacteria</taxon>
        <taxon>Pseudomonadati</taxon>
        <taxon>Pseudomonadota</taxon>
        <taxon>Alphaproteobacteria</taxon>
        <taxon>Sphingomonadales</taxon>
        <taxon>Sphingomonadaceae</taxon>
        <taxon>Sphingobium</taxon>
    </lineage>
</organism>
<dbReference type="PRINTS" id="PR01438">
    <property type="entry name" value="UNVRSLSTRESS"/>
</dbReference>
<dbReference type="CDD" id="cd00293">
    <property type="entry name" value="USP-like"/>
    <property type="match status" value="1"/>
</dbReference>
<keyword evidence="4" id="KW-1185">Reference proteome</keyword>
<dbReference type="RefSeq" id="WP_183955007.1">
    <property type="nucleotide sequence ID" value="NZ_JACIEB010000003.1"/>
</dbReference>